<keyword evidence="9" id="KW-1185">Reference proteome</keyword>
<evidence type="ECO:0000256" key="3">
    <source>
        <dbReference type="ARBA" id="ARBA00022617"/>
    </source>
</evidence>
<evidence type="ECO:0000256" key="7">
    <source>
        <dbReference type="RuleBase" id="RU000461"/>
    </source>
</evidence>
<dbReference type="SUPFAM" id="SSF48264">
    <property type="entry name" value="Cytochrome P450"/>
    <property type="match status" value="1"/>
</dbReference>
<comment type="similarity">
    <text evidence="2 7">Belongs to the cytochrome P450 family.</text>
</comment>
<sequence>MQVTSPSSTQLKKITAPGPRGLPIIGNLPIIGPYPYLTFTDLAKKYGDVFQIRIFSQPVVVLNRLETIREALLKQQGDFAGRPDFFTLRKAVKGRAIGGREYGLPWKRHREIAINALHMFVTSKTASIEQTVMQEATELVNILLSYQSQPFDPTMEVNLSVANVMVKILFGERCNRDDQDFIAFTKFAKDFPQNSGGALLADFMPETRIFFETFGQGLYRWRNALDKLEKFVVKKLKECRDSYNPKNLRGMVDALLKAVNELDESEKQTLGFTEKVIVEGTPQEMMGTGLQPIAPLICWAMLYMMANPDIQIKVHQELDTVVGRERQVCLTDRKKLPFTEACIHEILRHAPSFPLALPNATTTDTTINGHFIPKDTAVFINLYGLTRDERYWKEPEKFNPYRFLTDIGEVREDLLDKYYPFGLGKRRCLGEYLGRIEIFTFITNLMQKCTFERVPGEKLSFEGTPGAIFMPKDFKVIIKPRF</sequence>
<name>A0ABS8IE15_9NOSO</name>
<protein>
    <submittedName>
        <fullName evidence="8">Cytochrome P450</fullName>
    </submittedName>
</protein>
<dbReference type="InterPro" id="IPR002401">
    <property type="entry name" value="Cyt_P450_E_grp-I"/>
</dbReference>
<dbReference type="InterPro" id="IPR001128">
    <property type="entry name" value="Cyt_P450"/>
</dbReference>
<dbReference type="PANTHER" id="PTHR24289:SF21">
    <property type="entry name" value="CYTOCHROME P450 1A"/>
    <property type="match status" value="1"/>
</dbReference>
<dbReference type="RefSeq" id="WP_229487097.1">
    <property type="nucleotide sequence ID" value="NZ_JAIVFQ010000044.1"/>
</dbReference>
<evidence type="ECO:0000256" key="2">
    <source>
        <dbReference type="ARBA" id="ARBA00010617"/>
    </source>
</evidence>
<dbReference type="InterPro" id="IPR036396">
    <property type="entry name" value="Cyt_P450_sf"/>
</dbReference>
<accession>A0ABS8IE15</accession>
<proteinExistence type="inferred from homology"/>
<keyword evidence="7" id="KW-0503">Monooxygenase</keyword>
<dbReference type="Gene3D" id="1.10.630.10">
    <property type="entry name" value="Cytochrome P450"/>
    <property type="match status" value="1"/>
</dbReference>
<keyword evidence="5 7" id="KW-0560">Oxidoreductase</keyword>
<dbReference type="Proteomes" id="UP001199525">
    <property type="component" value="Unassembled WGS sequence"/>
</dbReference>
<evidence type="ECO:0000256" key="5">
    <source>
        <dbReference type="ARBA" id="ARBA00023002"/>
    </source>
</evidence>
<keyword evidence="4 7" id="KW-0479">Metal-binding</keyword>
<dbReference type="PRINTS" id="PR00463">
    <property type="entry name" value="EP450I"/>
</dbReference>
<dbReference type="PROSITE" id="PS00086">
    <property type="entry name" value="CYTOCHROME_P450"/>
    <property type="match status" value="1"/>
</dbReference>
<comment type="cofactor">
    <cofactor evidence="1">
        <name>heme</name>
        <dbReference type="ChEBI" id="CHEBI:30413"/>
    </cofactor>
</comment>
<gene>
    <name evidence="8" type="ORF">LC586_23735</name>
</gene>
<keyword evidence="6 7" id="KW-0408">Iron</keyword>
<dbReference type="PRINTS" id="PR00385">
    <property type="entry name" value="P450"/>
</dbReference>
<evidence type="ECO:0000313" key="9">
    <source>
        <dbReference type="Proteomes" id="UP001199525"/>
    </source>
</evidence>
<evidence type="ECO:0000256" key="6">
    <source>
        <dbReference type="ARBA" id="ARBA00023004"/>
    </source>
</evidence>
<dbReference type="EMBL" id="JAIVFQ010000044">
    <property type="protein sequence ID" value="MCC5602126.1"/>
    <property type="molecule type" value="Genomic_DNA"/>
</dbReference>
<organism evidence="8 9">
    <name type="scientific">Nostoc favosum CHAB5714</name>
    <dbReference type="NCBI Taxonomy" id="2780399"/>
    <lineage>
        <taxon>Bacteria</taxon>
        <taxon>Bacillati</taxon>
        <taxon>Cyanobacteriota</taxon>
        <taxon>Cyanophyceae</taxon>
        <taxon>Nostocales</taxon>
        <taxon>Nostocaceae</taxon>
        <taxon>Nostoc</taxon>
        <taxon>Nostoc favosum</taxon>
    </lineage>
</organism>
<evidence type="ECO:0000313" key="8">
    <source>
        <dbReference type="EMBL" id="MCC5602126.1"/>
    </source>
</evidence>
<dbReference type="InterPro" id="IPR017972">
    <property type="entry name" value="Cyt_P450_CS"/>
</dbReference>
<dbReference type="Pfam" id="PF00067">
    <property type="entry name" value="p450"/>
    <property type="match status" value="1"/>
</dbReference>
<keyword evidence="3 7" id="KW-0349">Heme</keyword>
<reference evidence="8 9" key="1">
    <citation type="journal article" date="2021" name="Microorganisms">
        <title>Genome Evolution of Filamentous Cyanobacterium Nostoc Species: From Facultative Symbiosis to Free Living.</title>
        <authorList>
            <person name="Huo D."/>
            <person name="Li H."/>
            <person name="Cai F."/>
            <person name="Guo X."/>
            <person name="Qiao Z."/>
            <person name="Wang W."/>
            <person name="Yu G."/>
            <person name="Li R."/>
        </authorList>
    </citation>
    <scope>NUCLEOTIDE SEQUENCE [LARGE SCALE GENOMIC DNA]</scope>
    <source>
        <strain evidence="8 9">CHAB 5714</strain>
    </source>
</reference>
<dbReference type="PANTHER" id="PTHR24289">
    <property type="entry name" value="STEROID 17-ALPHA-HYDROXYLASE/17,20 LYASE"/>
    <property type="match status" value="1"/>
</dbReference>
<evidence type="ECO:0000256" key="1">
    <source>
        <dbReference type="ARBA" id="ARBA00001971"/>
    </source>
</evidence>
<comment type="caution">
    <text evidence="8">The sequence shown here is derived from an EMBL/GenBank/DDBJ whole genome shotgun (WGS) entry which is preliminary data.</text>
</comment>
<evidence type="ECO:0000256" key="4">
    <source>
        <dbReference type="ARBA" id="ARBA00022723"/>
    </source>
</evidence>